<feature type="binding site" evidence="1">
    <location>
        <position position="145"/>
    </location>
    <ligand>
        <name>Ni(2+)</name>
        <dbReference type="ChEBI" id="CHEBI:49786"/>
    </ligand>
</feature>
<keyword evidence="1" id="KW-0479">Metal-binding</keyword>
<comment type="caution">
    <text evidence="4">The sequence shown here is derived from an EMBL/GenBank/DDBJ whole genome shotgun (WGS) entry which is preliminary data.</text>
</comment>
<dbReference type="InterPro" id="IPR026043">
    <property type="entry name" value="NadR"/>
</dbReference>
<dbReference type="PATRIC" id="fig|1302.21.peg.694"/>
<dbReference type="Pfam" id="PF02829">
    <property type="entry name" value="3H"/>
    <property type="match status" value="1"/>
</dbReference>
<proteinExistence type="predicted"/>
<dbReference type="Pfam" id="PF08279">
    <property type="entry name" value="HTH_11"/>
    <property type="match status" value="1"/>
</dbReference>
<dbReference type="PIRSF" id="PIRSF037847">
    <property type="entry name" value="NiaR"/>
    <property type="match status" value="1"/>
</dbReference>
<dbReference type="Gene3D" id="1.10.10.10">
    <property type="entry name" value="Winged helix-like DNA-binding domain superfamily/Winged helix DNA-binding domain"/>
    <property type="match status" value="1"/>
</dbReference>
<feature type="domain" description="Helix-turn-helix type 11" evidence="3">
    <location>
        <begin position="5"/>
        <end position="57"/>
    </location>
</feature>
<dbReference type="SUPFAM" id="SSF46785">
    <property type="entry name" value="Winged helix' DNA-binding domain"/>
    <property type="match status" value="1"/>
</dbReference>
<name>A0A139NAL8_STRGN</name>
<dbReference type="GO" id="GO:0046872">
    <property type="term" value="F:metal ion binding"/>
    <property type="evidence" value="ECO:0007669"/>
    <property type="project" value="UniProtKB-KW"/>
</dbReference>
<dbReference type="EMBL" id="LQRC01000089">
    <property type="protein sequence ID" value="KXT72811.1"/>
    <property type="molecule type" value="Genomic_DNA"/>
</dbReference>
<dbReference type="InterPro" id="IPR036388">
    <property type="entry name" value="WH-like_DNA-bd_sf"/>
</dbReference>
<feature type="domain" description="3H" evidence="2">
    <location>
        <begin position="73"/>
        <end position="168"/>
    </location>
</feature>
<evidence type="ECO:0000259" key="3">
    <source>
        <dbReference type="Pfam" id="PF08279"/>
    </source>
</evidence>
<dbReference type="InterPro" id="IPR004173">
    <property type="entry name" value="3H_domain"/>
</dbReference>
<feature type="binding site" evidence="1">
    <location>
        <position position="143"/>
    </location>
    <ligand>
        <name>Ni(2+)</name>
        <dbReference type="ChEBI" id="CHEBI:49786"/>
    </ligand>
</feature>
<feature type="binding site" evidence="1">
    <location>
        <position position="84"/>
    </location>
    <ligand>
        <name>Ni(2+)</name>
        <dbReference type="ChEBI" id="CHEBI:49786"/>
    </ligand>
</feature>
<feature type="binding site" evidence="1">
    <location>
        <position position="76"/>
    </location>
    <ligand>
        <name>Ni(2+)</name>
        <dbReference type="ChEBI" id="CHEBI:49786"/>
    </ligand>
</feature>
<evidence type="ECO:0000313" key="5">
    <source>
        <dbReference type="Proteomes" id="UP000070096"/>
    </source>
</evidence>
<organism evidence="4 5">
    <name type="scientific">Streptococcus gordonii</name>
    <dbReference type="NCBI Taxonomy" id="1302"/>
    <lineage>
        <taxon>Bacteria</taxon>
        <taxon>Bacillati</taxon>
        <taxon>Bacillota</taxon>
        <taxon>Bacilli</taxon>
        <taxon>Lactobacillales</taxon>
        <taxon>Streptococcaceae</taxon>
        <taxon>Streptococcus</taxon>
    </lineage>
</organism>
<accession>A0A139NAL8</accession>
<dbReference type="InterPro" id="IPR035922">
    <property type="entry name" value="3H_dom_sf"/>
</dbReference>
<dbReference type="PANTHER" id="PTHR40068">
    <property type="entry name" value="TRANSCRIPTION REPRESSOR NIAR-RELATED"/>
    <property type="match status" value="1"/>
</dbReference>
<gene>
    <name evidence="4" type="ORF">SGODD07_00619</name>
</gene>
<dbReference type="PANTHER" id="PTHR40068:SF1">
    <property type="entry name" value="TRANSCRIPTION REPRESSOR NIAR-RELATED"/>
    <property type="match status" value="1"/>
</dbReference>
<protein>
    <submittedName>
        <fullName evidence="4">Transcriptional repressor for NAD biosynthesis in gram-positive</fullName>
    </submittedName>
</protein>
<evidence type="ECO:0000259" key="2">
    <source>
        <dbReference type="Pfam" id="PF02829"/>
    </source>
</evidence>
<dbReference type="Proteomes" id="UP000070096">
    <property type="component" value="Unassembled WGS sequence"/>
</dbReference>
<dbReference type="SUPFAM" id="SSF75500">
    <property type="entry name" value="Putative transcriptional regulator TM1602, C-terminal domain"/>
    <property type="match status" value="1"/>
</dbReference>
<dbReference type="InterPro" id="IPR036390">
    <property type="entry name" value="WH_DNA-bd_sf"/>
</dbReference>
<evidence type="ECO:0000313" key="4">
    <source>
        <dbReference type="EMBL" id="KXT72811.1"/>
    </source>
</evidence>
<keyword evidence="1" id="KW-0533">Nickel</keyword>
<dbReference type="InterPro" id="IPR013196">
    <property type="entry name" value="HTH_11"/>
</dbReference>
<sequence length="170" mass="19516">MTKQRKEKLLELLKQSSVAINGQALAEHFHVTRQIIVQDIALLRADGAPILSTNRGYLYKGADDIPTFHRLFKIKHDVEDMEAELLAIVDNGGRVQNILIEHPVYGEIQTFLKLTCRRDVQHFLQQVKESQFRPLSELTDGVHYHLIQADSQQDLNYVETALRDLGFLLE</sequence>
<dbReference type="AlphaFoldDB" id="A0A139NAL8"/>
<reference evidence="4 5" key="1">
    <citation type="submission" date="2016-01" db="EMBL/GenBank/DDBJ databases">
        <title>Highly variable Streptococcus oralis are common among viridans streptococci isolated from primates.</title>
        <authorList>
            <person name="Denapaite D."/>
            <person name="Rieger M."/>
            <person name="Koendgen S."/>
            <person name="Brueckner R."/>
            <person name="Ochigava I."/>
            <person name="Kappeler P."/>
            <person name="Maetz-Rensing K."/>
            <person name="Leendertz F."/>
            <person name="Hakenbeck R."/>
        </authorList>
    </citation>
    <scope>NUCLEOTIDE SEQUENCE [LARGE SCALE GENOMIC DNA]</scope>
    <source>
        <strain evidence="4 5">DD07</strain>
    </source>
</reference>
<dbReference type="Gene3D" id="3.30.1340.20">
    <property type="entry name" value="3H domain"/>
    <property type="match status" value="1"/>
</dbReference>
<evidence type="ECO:0000256" key="1">
    <source>
        <dbReference type="PIRSR" id="PIRSR037847-1"/>
    </source>
</evidence>